<dbReference type="PROSITE" id="PS50090">
    <property type="entry name" value="MYB_LIKE"/>
    <property type="match status" value="1"/>
</dbReference>
<evidence type="ECO:0000313" key="3">
    <source>
        <dbReference type="EMBL" id="KDQ16437.1"/>
    </source>
</evidence>
<feature type="compositionally biased region" description="Polar residues" evidence="1">
    <location>
        <begin position="223"/>
        <end position="234"/>
    </location>
</feature>
<gene>
    <name evidence="3" type="ORF">BOTBODRAFT_64769</name>
</gene>
<evidence type="ECO:0000313" key="4">
    <source>
        <dbReference type="Proteomes" id="UP000027195"/>
    </source>
</evidence>
<feature type="region of interest" description="Disordered" evidence="1">
    <location>
        <begin position="223"/>
        <end position="350"/>
    </location>
</feature>
<dbReference type="InParanoid" id="A0A067MX40"/>
<feature type="domain" description="Myb-like" evidence="2">
    <location>
        <begin position="387"/>
        <end position="445"/>
    </location>
</feature>
<proteinExistence type="predicted"/>
<dbReference type="HOGENOM" id="CLU_604084_0_0_1"/>
<sequence length="453" mass="50119">MTRFDVPSPMRKSSCFRVFCISASAPGSEKPVFMSPDMRLFLSSFVYTSLFHILSSITALGPIMKHWPTNEIDSSGGATDSPPYLSTRSGKRRRLAISAPAPVKPMNRSRSPLVTSMREIGLPYTMPATRSSPPPPLYTRTRLSLRSAAMSAHPYRGLLDHNRISSKLSVRERVAHLNARDNASRSSTPTPPVQSRIPKPASGKDSTISHRAFLPLTLHVNATSTDTSPVSSFTRAGAKRKSDSSPSSSPVQPNKRVRFTERADDSLRPTESILSKATVEMQKDDKDISIRTPALRAASDPPAGVTRRSQRNLPSSTLKHRLDAPALRRSPRLNKSLRTSTPPSQVKLASPTLYNQERSVERSNLPHRMTTRALSAAPVAPKATMQQLSHKKHRWSPAEDKILIDIILSVIGPLPWAQITSEMAKQSGGMTRTQGAIQYRWRILKPRIHQNKK</sequence>
<dbReference type="InterPro" id="IPR001005">
    <property type="entry name" value="SANT/Myb"/>
</dbReference>
<feature type="region of interest" description="Disordered" evidence="1">
    <location>
        <begin position="177"/>
        <end position="207"/>
    </location>
</feature>
<keyword evidence="4" id="KW-1185">Reference proteome</keyword>
<organism evidence="3 4">
    <name type="scientific">Botryobasidium botryosum (strain FD-172 SS1)</name>
    <dbReference type="NCBI Taxonomy" id="930990"/>
    <lineage>
        <taxon>Eukaryota</taxon>
        <taxon>Fungi</taxon>
        <taxon>Dikarya</taxon>
        <taxon>Basidiomycota</taxon>
        <taxon>Agaricomycotina</taxon>
        <taxon>Agaricomycetes</taxon>
        <taxon>Cantharellales</taxon>
        <taxon>Botryobasidiaceae</taxon>
        <taxon>Botryobasidium</taxon>
    </lineage>
</organism>
<feature type="compositionally biased region" description="Polar residues" evidence="1">
    <location>
        <begin position="71"/>
        <end position="88"/>
    </location>
</feature>
<accession>A0A067MX40</accession>
<dbReference type="Pfam" id="PF13921">
    <property type="entry name" value="Myb_DNA-bind_6"/>
    <property type="match status" value="1"/>
</dbReference>
<dbReference type="EMBL" id="KL198027">
    <property type="protein sequence ID" value="KDQ16437.1"/>
    <property type="molecule type" value="Genomic_DNA"/>
</dbReference>
<dbReference type="CDD" id="cd00167">
    <property type="entry name" value="SANT"/>
    <property type="match status" value="1"/>
</dbReference>
<dbReference type="AlphaFoldDB" id="A0A067MX40"/>
<dbReference type="Proteomes" id="UP000027195">
    <property type="component" value="Unassembled WGS sequence"/>
</dbReference>
<dbReference type="Gene3D" id="1.10.10.60">
    <property type="entry name" value="Homeodomain-like"/>
    <property type="match status" value="1"/>
</dbReference>
<protein>
    <recommendedName>
        <fullName evidence="2">Myb-like domain-containing protein</fullName>
    </recommendedName>
</protein>
<name>A0A067MX40_BOTB1</name>
<evidence type="ECO:0000259" key="2">
    <source>
        <dbReference type="PROSITE" id="PS50090"/>
    </source>
</evidence>
<feature type="compositionally biased region" description="Basic and acidic residues" evidence="1">
    <location>
        <begin position="258"/>
        <end position="268"/>
    </location>
</feature>
<feature type="region of interest" description="Disordered" evidence="1">
    <location>
        <begin position="71"/>
        <end position="92"/>
    </location>
</feature>
<evidence type="ECO:0000256" key="1">
    <source>
        <dbReference type="SAM" id="MobiDB-lite"/>
    </source>
</evidence>
<reference evidence="4" key="1">
    <citation type="journal article" date="2014" name="Proc. Natl. Acad. Sci. U.S.A.">
        <title>Extensive sampling of basidiomycete genomes demonstrates inadequacy of the white-rot/brown-rot paradigm for wood decay fungi.</title>
        <authorList>
            <person name="Riley R."/>
            <person name="Salamov A.A."/>
            <person name="Brown D.W."/>
            <person name="Nagy L.G."/>
            <person name="Floudas D."/>
            <person name="Held B.W."/>
            <person name="Levasseur A."/>
            <person name="Lombard V."/>
            <person name="Morin E."/>
            <person name="Otillar R."/>
            <person name="Lindquist E.A."/>
            <person name="Sun H."/>
            <person name="LaButti K.M."/>
            <person name="Schmutz J."/>
            <person name="Jabbour D."/>
            <person name="Luo H."/>
            <person name="Baker S.E."/>
            <person name="Pisabarro A.G."/>
            <person name="Walton J.D."/>
            <person name="Blanchette R.A."/>
            <person name="Henrissat B."/>
            <person name="Martin F."/>
            <person name="Cullen D."/>
            <person name="Hibbett D.S."/>
            <person name="Grigoriev I.V."/>
        </authorList>
    </citation>
    <scope>NUCLEOTIDE SEQUENCE [LARGE SCALE GENOMIC DNA]</scope>
    <source>
        <strain evidence="4">FD-172 SS1</strain>
    </source>
</reference>